<evidence type="ECO:0000256" key="15">
    <source>
        <dbReference type="SAM" id="MobiDB-lite"/>
    </source>
</evidence>
<keyword evidence="4 14" id="KW-0812">Transmembrane</keyword>
<evidence type="ECO:0000256" key="10">
    <source>
        <dbReference type="ARBA" id="ARBA00023170"/>
    </source>
</evidence>
<keyword evidence="19" id="KW-1185">Reference proteome</keyword>
<feature type="transmembrane region" description="Helical" evidence="16">
    <location>
        <begin position="112"/>
        <end position="136"/>
    </location>
</feature>
<keyword evidence="13" id="KW-0449">Lipoprotein</keyword>
<dbReference type="PROSITE" id="PS50262">
    <property type="entry name" value="G_PROTEIN_RECEP_F1_2"/>
    <property type="match status" value="1"/>
</dbReference>
<feature type="transmembrane region" description="Helical" evidence="16">
    <location>
        <begin position="222"/>
        <end position="243"/>
    </location>
</feature>
<keyword evidence="8" id="KW-0564">Palmitate</keyword>
<keyword evidence="3" id="KW-1003">Cell membrane</keyword>
<evidence type="ECO:0000256" key="2">
    <source>
        <dbReference type="ARBA" id="ARBA00010663"/>
    </source>
</evidence>
<dbReference type="InterPro" id="IPR009126">
    <property type="entry name" value="Cholcskin_rcpt"/>
</dbReference>
<keyword evidence="5 16" id="KW-1133">Transmembrane helix</keyword>
<protein>
    <submittedName>
        <fullName evidence="18">CLUMA_CG009930, isoform A</fullName>
    </submittedName>
</protein>
<feature type="transmembrane region" description="Helical" evidence="16">
    <location>
        <begin position="263"/>
        <end position="284"/>
    </location>
</feature>
<dbReference type="AlphaFoldDB" id="A0A1J1I8H7"/>
<evidence type="ECO:0000259" key="17">
    <source>
        <dbReference type="PROSITE" id="PS50262"/>
    </source>
</evidence>
<dbReference type="EMBL" id="CVRI01000044">
    <property type="protein sequence ID" value="CRK96568.1"/>
    <property type="molecule type" value="Genomic_DNA"/>
</dbReference>
<dbReference type="InterPro" id="IPR000276">
    <property type="entry name" value="GPCR_Rhodpsn"/>
</dbReference>
<keyword evidence="7 16" id="KW-0472">Membrane</keyword>
<feature type="transmembrane region" description="Helical" evidence="16">
    <location>
        <begin position="64"/>
        <end position="84"/>
    </location>
</feature>
<dbReference type="GO" id="GO:0005886">
    <property type="term" value="C:plasma membrane"/>
    <property type="evidence" value="ECO:0007669"/>
    <property type="project" value="UniProtKB-SubCell"/>
</dbReference>
<dbReference type="PROSITE" id="PS00237">
    <property type="entry name" value="G_PROTEIN_RECEP_F1_1"/>
    <property type="match status" value="1"/>
</dbReference>
<evidence type="ECO:0000256" key="13">
    <source>
        <dbReference type="ARBA" id="ARBA00023288"/>
    </source>
</evidence>
<organism evidence="18 19">
    <name type="scientific">Clunio marinus</name>
    <dbReference type="NCBI Taxonomy" id="568069"/>
    <lineage>
        <taxon>Eukaryota</taxon>
        <taxon>Metazoa</taxon>
        <taxon>Ecdysozoa</taxon>
        <taxon>Arthropoda</taxon>
        <taxon>Hexapoda</taxon>
        <taxon>Insecta</taxon>
        <taxon>Pterygota</taxon>
        <taxon>Neoptera</taxon>
        <taxon>Endopterygota</taxon>
        <taxon>Diptera</taxon>
        <taxon>Nematocera</taxon>
        <taxon>Chironomoidea</taxon>
        <taxon>Chironomidae</taxon>
        <taxon>Clunio</taxon>
    </lineage>
</organism>
<dbReference type="Proteomes" id="UP000183832">
    <property type="component" value="Unassembled WGS sequence"/>
</dbReference>
<keyword evidence="6 14" id="KW-0297">G-protein coupled receptor</keyword>
<dbReference type="InterPro" id="IPR017452">
    <property type="entry name" value="GPCR_Rhodpsn_7TM"/>
</dbReference>
<reference evidence="18 19" key="1">
    <citation type="submission" date="2015-04" db="EMBL/GenBank/DDBJ databases">
        <authorList>
            <person name="Syromyatnikov M.Y."/>
            <person name="Popov V.N."/>
        </authorList>
    </citation>
    <scope>NUCLEOTIDE SEQUENCE [LARGE SCALE GENOMIC DNA]</scope>
</reference>
<evidence type="ECO:0000313" key="18">
    <source>
        <dbReference type="EMBL" id="CRK96568.1"/>
    </source>
</evidence>
<comment type="similarity">
    <text evidence="2 14">Belongs to the G-protein coupled receptor 1 family.</text>
</comment>
<dbReference type="Gene3D" id="1.20.1070.10">
    <property type="entry name" value="Rhodopsin 7-helix transmembrane proteins"/>
    <property type="match status" value="1"/>
</dbReference>
<accession>A0A1J1I8H7</accession>
<gene>
    <name evidence="18" type="ORF">CLUMA_CG009930</name>
</gene>
<name>A0A1J1I8H7_9DIPT</name>
<sequence length="379" mass="43440">MPFTLVGMLLRDFIFGEIMCKLLPYLQATSVSVSAWTLVAISVERYYAICHPLRSRRWQTLKHAYKIIIVIWISSLIFMLPIAVLSKLIPTSQGHKKCREVWPNEPFQYEKIFNISLDMILLVIPLFVLGAAYFMISRTLWQSLDSEKLLNKQTSAVTFGDNQTIASPCRKRHKINDTVSFQKLKCSSQQIVLLNRDDVSRKHMLGLRRSNPAKRLLNKRRVVKMLFVVVVEFFICWTPLYVINTLALFDPKAVYQNLGYTAISFFQLLAYSSSCCNPITYCFMNIGFRKAFLNLFRCFRREPGRRISVSGYCMTSAGSAEAQILAATVNSLMQNESSCSIHTPNDEDARDTFSFQETPNSIHSSYENGEEKTSTNFLN</sequence>
<dbReference type="PRINTS" id="PR01822">
    <property type="entry name" value="CCYSTOKININR"/>
</dbReference>
<keyword evidence="9" id="KW-1015">Disulfide bond</keyword>
<dbReference type="GO" id="GO:0008188">
    <property type="term" value="F:neuropeptide receptor activity"/>
    <property type="evidence" value="ECO:0007669"/>
    <property type="project" value="TreeGrafter"/>
</dbReference>
<comment type="subcellular location">
    <subcellularLocation>
        <location evidence="1">Cell membrane</location>
        <topology evidence="1">Multi-pass membrane protein</topology>
    </subcellularLocation>
</comment>
<keyword evidence="12 14" id="KW-0807">Transducer</keyword>
<dbReference type="STRING" id="568069.A0A1J1I8H7"/>
<evidence type="ECO:0000256" key="14">
    <source>
        <dbReference type="RuleBase" id="RU000688"/>
    </source>
</evidence>
<evidence type="ECO:0000256" key="3">
    <source>
        <dbReference type="ARBA" id="ARBA00022475"/>
    </source>
</evidence>
<evidence type="ECO:0000256" key="6">
    <source>
        <dbReference type="ARBA" id="ARBA00023040"/>
    </source>
</evidence>
<dbReference type="PRINTS" id="PR00237">
    <property type="entry name" value="GPCRRHODOPSN"/>
</dbReference>
<dbReference type="PANTHER" id="PTHR24238">
    <property type="entry name" value="G-PROTEIN COUPLED RECEPTOR"/>
    <property type="match status" value="1"/>
</dbReference>
<evidence type="ECO:0000256" key="16">
    <source>
        <dbReference type="SAM" id="Phobius"/>
    </source>
</evidence>
<feature type="region of interest" description="Disordered" evidence="15">
    <location>
        <begin position="359"/>
        <end position="379"/>
    </location>
</feature>
<keyword evidence="10 14" id="KW-0675">Receptor</keyword>
<evidence type="ECO:0000256" key="11">
    <source>
        <dbReference type="ARBA" id="ARBA00023180"/>
    </source>
</evidence>
<evidence type="ECO:0000256" key="12">
    <source>
        <dbReference type="ARBA" id="ARBA00023224"/>
    </source>
</evidence>
<evidence type="ECO:0000256" key="8">
    <source>
        <dbReference type="ARBA" id="ARBA00023139"/>
    </source>
</evidence>
<dbReference type="OrthoDB" id="10037617at2759"/>
<evidence type="ECO:0000313" key="19">
    <source>
        <dbReference type="Proteomes" id="UP000183832"/>
    </source>
</evidence>
<dbReference type="Pfam" id="PF00001">
    <property type="entry name" value="7tm_1"/>
    <property type="match status" value="1"/>
</dbReference>
<evidence type="ECO:0000256" key="1">
    <source>
        <dbReference type="ARBA" id="ARBA00004651"/>
    </source>
</evidence>
<evidence type="ECO:0000256" key="5">
    <source>
        <dbReference type="ARBA" id="ARBA00022989"/>
    </source>
</evidence>
<keyword evidence="11" id="KW-0325">Glycoprotein</keyword>
<evidence type="ECO:0000256" key="7">
    <source>
        <dbReference type="ARBA" id="ARBA00023136"/>
    </source>
</evidence>
<dbReference type="SUPFAM" id="SSF81321">
    <property type="entry name" value="Family A G protein-coupled receptor-like"/>
    <property type="match status" value="1"/>
</dbReference>
<dbReference type="PANTHER" id="PTHR24238:SF75">
    <property type="entry name" value="CHOLECYSTOKININ-LIKE RECEPTOR AT 17D1-RELATED"/>
    <property type="match status" value="1"/>
</dbReference>
<evidence type="ECO:0000256" key="4">
    <source>
        <dbReference type="ARBA" id="ARBA00022692"/>
    </source>
</evidence>
<proteinExistence type="inferred from homology"/>
<feature type="domain" description="G-protein coupled receptors family 1 profile" evidence="17">
    <location>
        <begin position="1"/>
        <end position="281"/>
    </location>
</feature>
<feature type="transmembrane region" description="Helical" evidence="16">
    <location>
        <begin position="22"/>
        <end position="43"/>
    </location>
</feature>
<evidence type="ECO:0000256" key="9">
    <source>
        <dbReference type="ARBA" id="ARBA00023157"/>
    </source>
</evidence>